<dbReference type="GO" id="GO:0022857">
    <property type="term" value="F:transmembrane transporter activity"/>
    <property type="evidence" value="ECO:0007669"/>
    <property type="project" value="InterPro"/>
</dbReference>
<evidence type="ECO:0008006" key="9">
    <source>
        <dbReference type="Google" id="ProtNLM"/>
    </source>
</evidence>
<feature type="transmembrane region" description="Helical" evidence="6">
    <location>
        <begin position="100"/>
        <end position="120"/>
    </location>
</feature>
<evidence type="ECO:0000313" key="8">
    <source>
        <dbReference type="Proteomes" id="UP000288429"/>
    </source>
</evidence>
<dbReference type="Pfam" id="PF07690">
    <property type="entry name" value="MFS_1"/>
    <property type="match status" value="1"/>
</dbReference>
<dbReference type="AlphaFoldDB" id="A0A428TX73"/>
<protein>
    <recommendedName>
        <fullName evidence="9">Major facilitator superfamily (MFS) profile domain-containing protein</fullName>
    </recommendedName>
</protein>
<feature type="transmembrane region" description="Helical" evidence="6">
    <location>
        <begin position="456"/>
        <end position="481"/>
    </location>
</feature>
<feature type="transmembrane region" description="Helical" evidence="6">
    <location>
        <begin position="493"/>
        <end position="515"/>
    </location>
</feature>
<feature type="transmembrane region" description="Helical" evidence="6">
    <location>
        <begin position="340"/>
        <end position="362"/>
    </location>
</feature>
<dbReference type="Proteomes" id="UP000288429">
    <property type="component" value="Unassembled WGS sequence"/>
</dbReference>
<feature type="transmembrane region" description="Helical" evidence="6">
    <location>
        <begin position="394"/>
        <end position="415"/>
    </location>
</feature>
<feature type="transmembrane region" description="Helical" evidence="6">
    <location>
        <begin position="127"/>
        <end position="143"/>
    </location>
</feature>
<sequence length="570" mass="62864">MPLSPADLDTADGSVLMWPPGTVLLEDFSSQSASKEIILHPRPSQDPNDPLNWPKWRKYLNFAIVCLYSAMVSEFTSSASPTWGPMQRELGFTDAQLNNSYAIGCAFLGIGSVLLIPFALKFGRRPLYLFSTVVQFLVAIWSAKQTTYADLMLINVVQCGFGALAEVIVQMTIADVFFVHQRGTLNSAYVWLWNVAAPLGSMLAGFIALSRGWRWVWWGNAIFIGGFILIVAFLYEETKFCPPSYPEAGADNATPVGDLHPAPMIPDAKAGDEVDKDELDKMDRKASATASERGQPTHLYTVTINHDIPKKTYLQKLSLWTQASTDKGLSSFVRHMYQPFILLATIPAVAYTALVYGVLIALNDVISTTISTYMKAPPYNFNSAQVGLMSLPRIIGVTIGCVIGGPMSDWLVVFLSRRNKGVYEPEVRLWCFCLFLPLVPAGAILTGVGLNNGLSWPLVALGVVLYNMGVAPISSVVLTFLTDSYENVIGDALAGVTVVRNTFSTAFIFALTPWIQKIGITYVFVTILLLATFIIGFFGVFLKWGKAFRVHCAPRYQYYAARQYKDRGHN</sequence>
<feature type="transmembrane region" description="Helical" evidence="6">
    <location>
        <begin position="190"/>
        <end position="209"/>
    </location>
</feature>
<comment type="caution">
    <text evidence="7">The sequence shown here is derived from an EMBL/GenBank/DDBJ whole genome shotgun (WGS) entry which is preliminary data.</text>
</comment>
<evidence type="ECO:0000256" key="1">
    <source>
        <dbReference type="ARBA" id="ARBA00004141"/>
    </source>
</evidence>
<dbReference type="PANTHER" id="PTHR23502">
    <property type="entry name" value="MAJOR FACILITATOR SUPERFAMILY"/>
    <property type="match status" value="1"/>
</dbReference>
<evidence type="ECO:0000256" key="2">
    <source>
        <dbReference type="ARBA" id="ARBA00022692"/>
    </source>
</evidence>
<accession>A0A428TX73</accession>
<organism evidence="7 8">
    <name type="scientific">Fusarium ambrosium</name>
    <dbReference type="NCBI Taxonomy" id="131363"/>
    <lineage>
        <taxon>Eukaryota</taxon>
        <taxon>Fungi</taxon>
        <taxon>Dikarya</taxon>
        <taxon>Ascomycota</taxon>
        <taxon>Pezizomycotina</taxon>
        <taxon>Sordariomycetes</taxon>
        <taxon>Hypocreomycetidae</taxon>
        <taxon>Hypocreales</taxon>
        <taxon>Nectriaceae</taxon>
        <taxon>Fusarium</taxon>
        <taxon>Fusarium solani species complex</taxon>
    </lineage>
</organism>
<keyword evidence="5" id="KW-0325">Glycoprotein</keyword>
<reference evidence="7 8" key="1">
    <citation type="submission" date="2017-06" db="EMBL/GenBank/DDBJ databases">
        <title>Cmopartive genomic analysis of Ambrosia Fusariam Clade fungi.</title>
        <authorList>
            <person name="Stajich J.E."/>
            <person name="Carrillo J."/>
            <person name="Kijimoto T."/>
            <person name="Eskalen A."/>
            <person name="O'Donnell K."/>
            <person name="Kasson M."/>
        </authorList>
    </citation>
    <scope>NUCLEOTIDE SEQUENCE [LARGE SCALE GENOMIC DNA]</scope>
    <source>
        <strain evidence="7 8">NRRL 20438</strain>
    </source>
</reference>
<evidence type="ECO:0000313" key="7">
    <source>
        <dbReference type="EMBL" id="RSM06615.1"/>
    </source>
</evidence>
<dbReference type="Gene3D" id="1.20.1250.20">
    <property type="entry name" value="MFS general substrate transporter like domains"/>
    <property type="match status" value="1"/>
</dbReference>
<feature type="transmembrane region" description="Helical" evidence="6">
    <location>
        <begin position="427"/>
        <end position="450"/>
    </location>
</feature>
<dbReference type="GO" id="GO:0005886">
    <property type="term" value="C:plasma membrane"/>
    <property type="evidence" value="ECO:0007669"/>
    <property type="project" value="TreeGrafter"/>
</dbReference>
<keyword evidence="2 6" id="KW-0812">Transmembrane</keyword>
<dbReference type="PANTHER" id="PTHR23502:SF50">
    <property type="entry name" value="TRANSPORTER, PUTATIVE (AFU_ORTHOLOGUE AFUA_5G00430)-RELATED"/>
    <property type="match status" value="1"/>
</dbReference>
<evidence type="ECO:0000256" key="3">
    <source>
        <dbReference type="ARBA" id="ARBA00022989"/>
    </source>
</evidence>
<keyword evidence="8" id="KW-1185">Reference proteome</keyword>
<feature type="transmembrane region" description="Helical" evidence="6">
    <location>
        <begin position="155"/>
        <end position="178"/>
    </location>
</feature>
<proteinExistence type="predicted"/>
<gene>
    <name evidence="7" type="ORF">CDV31_009044</name>
</gene>
<dbReference type="SUPFAM" id="SSF103473">
    <property type="entry name" value="MFS general substrate transporter"/>
    <property type="match status" value="1"/>
</dbReference>
<name>A0A428TX73_9HYPO</name>
<feature type="transmembrane region" description="Helical" evidence="6">
    <location>
        <begin position="521"/>
        <end position="542"/>
    </location>
</feature>
<dbReference type="EMBL" id="NIZV01000124">
    <property type="protein sequence ID" value="RSM06615.1"/>
    <property type="molecule type" value="Genomic_DNA"/>
</dbReference>
<keyword evidence="4 6" id="KW-0472">Membrane</keyword>
<evidence type="ECO:0000256" key="5">
    <source>
        <dbReference type="ARBA" id="ARBA00023180"/>
    </source>
</evidence>
<dbReference type="InterPro" id="IPR036259">
    <property type="entry name" value="MFS_trans_sf"/>
</dbReference>
<evidence type="ECO:0000256" key="6">
    <source>
        <dbReference type="SAM" id="Phobius"/>
    </source>
</evidence>
<evidence type="ECO:0000256" key="4">
    <source>
        <dbReference type="ARBA" id="ARBA00023136"/>
    </source>
</evidence>
<comment type="subcellular location">
    <subcellularLocation>
        <location evidence="1">Membrane</location>
        <topology evidence="1">Multi-pass membrane protein</topology>
    </subcellularLocation>
</comment>
<feature type="transmembrane region" description="Helical" evidence="6">
    <location>
        <begin position="215"/>
        <end position="235"/>
    </location>
</feature>
<dbReference type="InterPro" id="IPR011701">
    <property type="entry name" value="MFS"/>
</dbReference>
<keyword evidence="3 6" id="KW-1133">Transmembrane helix</keyword>